<evidence type="ECO:0000259" key="1">
    <source>
        <dbReference type="Pfam" id="PF01408"/>
    </source>
</evidence>
<dbReference type="SUPFAM" id="SSF55347">
    <property type="entry name" value="Glyceraldehyde-3-phosphate dehydrogenase-like, C-terminal domain"/>
    <property type="match status" value="1"/>
</dbReference>
<evidence type="ECO:0000259" key="2">
    <source>
        <dbReference type="Pfam" id="PF22725"/>
    </source>
</evidence>
<evidence type="ECO:0000313" key="3">
    <source>
        <dbReference type="EMBL" id="MBT0665549.1"/>
    </source>
</evidence>
<protein>
    <submittedName>
        <fullName evidence="3">Gfo/Idh/MocA family oxidoreductase</fullName>
    </submittedName>
</protein>
<dbReference type="Gene3D" id="3.30.360.10">
    <property type="entry name" value="Dihydrodipicolinate Reductase, domain 2"/>
    <property type="match status" value="1"/>
</dbReference>
<dbReference type="GO" id="GO:0000166">
    <property type="term" value="F:nucleotide binding"/>
    <property type="evidence" value="ECO:0007669"/>
    <property type="project" value="InterPro"/>
</dbReference>
<gene>
    <name evidence="3" type="ORF">KI809_14670</name>
</gene>
<dbReference type="RefSeq" id="WP_214172326.1">
    <property type="nucleotide sequence ID" value="NZ_JAHCVJ010000006.1"/>
</dbReference>
<accession>A0AAW4L478</accession>
<organism evidence="3 4">
    <name type="scientific">Geoanaerobacter pelophilus</name>
    <dbReference type="NCBI Taxonomy" id="60036"/>
    <lineage>
        <taxon>Bacteria</taxon>
        <taxon>Pseudomonadati</taxon>
        <taxon>Thermodesulfobacteriota</taxon>
        <taxon>Desulfuromonadia</taxon>
        <taxon>Geobacterales</taxon>
        <taxon>Geobacteraceae</taxon>
        <taxon>Geoanaerobacter</taxon>
    </lineage>
</organism>
<dbReference type="SUPFAM" id="SSF51735">
    <property type="entry name" value="NAD(P)-binding Rossmann-fold domains"/>
    <property type="match status" value="1"/>
</dbReference>
<dbReference type="Pfam" id="PF01408">
    <property type="entry name" value="GFO_IDH_MocA"/>
    <property type="match status" value="1"/>
</dbReference>
<dbReference type="AlphaFoldDB" id="A0AAW4L478"/>
<dbReference type="PANTHER" id="PTHR43377">
    <property type="entry name" value="BILIVERDIN REDUCTASE A"/>
    <property type="match status" value="1"/>
</dbReference>
<dbReference type="PANTHER" id="PTHR43377:SF1">
    <property type="entry name" value="BILIVERDIN REDUCTASE A"/>
    <property type="match status" value="1"/>
</dbReference>
<feature type="domain" description="Gfo/Idh/MocA-like oxidoreductase N-terminal" evidence="1">
    <location>
        <begin position="4"/>
        <end position="120"/>
    </location>
</feature>
<name>A0AAW4L478_9BACT</name>
<dbReference type="InterPro" id="IPR000683">
    <property type="entry name" value="Gfo/Idh/MocA-like_OxRdtase_N"/>
</dbReference>
<dbReference type="InterPro" id="IPR055170">
    <property type="entry name" value="GFO_IDH_MocA-like_dom"/>
</dbReference>
<dbReference type="EMBL" id="JAHCVJ010000006">
    <property type="protein sequence ID" value="MBT0665549.1"/>
    <property type="molecule type" value="Genomic_DNA"/>
</dbReference>
<proteinExistence type="predicted"/>
<reference evidence="3 4" key="1">
    <citation type="submission" date="2021-05" db="EMBL/GenBank/DDBJ databases">
        <title>The draft genome of Geobacter pelophilus DSM 12255.</title>
        <authorList>
            <person name="Xu Z."/>
            <person name="Masuda Y."/>
            <person name="Itoh H."/>
            <person name="Senoo K."/>
        </authorList>
    </citation>
    <scope>NUCLEOTIDE SEQUENCE [LARGE SCALE GENOMIC DNA]</scope>
    <source>
        <strain evidence="3 4">DSM 12255</strain>
    </source>
</reference>
<dbReference type="Proteomes" id="UP000811899">
    <property type="component" value="Unassembled WGS sequence"/>
</dbReference>
<sequence>MSKIRTAVIGVGYLGKFHADKYAACDGSELVAVVDADQSRLAEVAGLLGVNAVADYRDLAGKVDAVSIVVPTKAHFEVAEYFLSRGVHVLLEKPMTATLEEAVELNRIAAEKGVVLQIGFLERFNPVYKALRNSLKTPRFIEASRIGPFKARGTDVSIILDLMIHDLDIILSLVDSPVREIRATGAPVYSDKVDIANARLEFENGCVANITASRISLKSERRMRIFQNDSYLNVDFQERKIVRLTKGEGEQMPGVPDLAKDEQSFPASDPLRDEVESFIAAVRAGAQPPVTGLDGKRALEAALMIEKAVNF</sequence>
<dbReference type="Gene3D" id="3.40.50.720">
    <property type="entry name" value="NAD(P)-binding Rossmann-like Domain"/>
    <property type="match status" value="1"/>
</dbReference>
<dbReference type="InterPro" id="IPR036291">
    <property type="entry name" value="NAD(P)-bd_dom_sf"/>
</dbReference>
<evidence type="ECO:0000313" key="4">
    <source>
        <dbReference type="Proteomes" id="UP000811899"/>
    </source>
</evidence>
<keyword evidence="4" id="KW-1185">Reference proteome</keyword>
<feature type="domain" description="GFO/IDH/MocA-like oxidoreductase" evidence="2">
    <location>
        <begin position="156"/>
        <end position="226"/>
    </location>
</feature>
<dbReference type="InterPro" id="IPR051450">
    <property type="entry name" value="Gfo/Idh/MocA_Oxidoreductases"/>
</dbReference>
<comment type="caution">
    <text evidence="3">The sequence shown here is derived from an EMBL/GenBank/DDBJ whole genome shotgun (WGS) entry which is preliminary data.</text>
</comment>
<dbReference type="Pfam" id="PF22725">
    <property type="entry name" value="GFO_IDH_MocA_C3"/>
    <property type="match status" value="1"/>
</dbReference>